<proteinExistence type="predicted"/>
<dbReference type="InterPro" id="IPR052395">
    <property type="entry name" value="ET_Ferredoxin"/>
</dbReference>
<evidence type="ECO:0000313" key="2">
    <source>
        <dbReference type="EMBL" id="GAN36854.1"/>
    </source>
</evidence>
<gene>
    <name evidence="2" type="ORF">LC0644_1443</name>
</gene>
<dbReference type="Proteomes" id="UP000032552">
    <property type="component" value="Unassembled WGS sequence"/>
</dbReference>
<name>A0A0C9PXH9_LACPA</name>
<comment type="cofactor">
    <cofactor evidence="1">
        <name>[4Fe-4S] cluster</name>
        <dbReference type="ChEBI" id="CHEBI:49883"/>
    </cofactor>
</comment>
<organism evidence="2 3">
    <name type="scientific">Lacticaseibacillus paracasei NRIC 0644</name>
    <dbReference type="NCBI Taxonomy" id="1435038"/>
    <lineage>
        <taxon>Bacteria</taxon>
        <taxon>Bacillati</taxon>
        <taxon>Bacillota</taxon>
        <taxon>Bacilli</taxon>
        <taxon>Lactobacillales</taxon>
        <taxon>Lactobacillaceae</taxon>
        <taxon>Lacticaseibacillus</taxon>
    </lineage>
</organism>
<dbReference type="Gene3D" id="3.30.70.20">
    <property type="match status" value="1"/>
</dbReference>
<protein>
    <submittedName>
        <fullName evidence="2">Ferredoxin</fullName>
    </submittedName>
</protein>
<dbReference type="EMBL" id="BAYM01000089">
    <property type="protein sequence ID" value="GAN36854.1"/>
    <property type="molecule type" value="Genomic_DNA"/>
</dbReference>
<comment type="caution">
    <text evidence="2">The sequence shown here is derived from an EMBL/GenBank/DDBJ whole genome shotgun (WGS) entry which is preliminary data.</text>
</comment>
<dbReference type="RefSeq" id="WP_003565348.1">
    <property type="nucleotide sequence ID" value="NZ_BAYM01000089.1"/>
</dbReference>
<evidence type="ECO:0000256" key="1">
    <source>
        <dbReference type="ARBA" id="ARBA00001966"/>
    </source>
</evidence>
<sequence length="85" mass="9569">MALYGRVERPECIACGLCQMLAPALFDYDQAGIAYYKPDRNTGTEPLNDQATIDFRLAYQRCPTHAIKRSDHPFNARPFSETGKA</sequence>
<reference evidence="3" key="1">
    <citation type="submission" date="2014-05" db="EMBL/GenBank/DDBJ databases">
        <title>Whole genome sequencing of Lactobacillus casei NRIC0644.</title>
        <authorList>
            <person name="Atarashi H."/>
            <person name="Yoshida Y."/>
            <person name="Fujimura S."/>
            <person name="Tanaka N."/>
            <person name="Shiwa Y."/>
            <person name="Yoshikawa H."/>
            <person name="Okada S."/>
            <person name="Nakagawa J."/>
        </authorList>
    </citation>
    <scope>NUCLEOTIDE SEQUENCE [LARGE SCALE GENOMIC DNA]</scope>
    <source>
        <strain evidence="3">NRIC0644</strain>
    </source>
</reference>
<dbReference type="GeneID" id="57090038"/>
<dbReference type="Pfam" id="PF13459">
    <property type="entry name" value="Fer4_15"/>
    <property type="match status" value="1"/>
</dbReference>
<dbReference type="SUPFAM" id="SSF54862">
    <property type="entry name" value="4Fe-4S ferredoxins"/>
    <property type="match status" value="1"/>
</dbReference>
<dbReference type="PANTHER" id="PTHR39163">
    <property type="entry name" value="FERREDOXIN"/>
    <property type="match status" value="1"/>
</dbReference>
<dbReference type="AlphaFoldDB" id="A0A0C9PXH9"/>
<evidence type="ECO:0000313" key="3">
    <source>
        <dbReference type="Proteomes" id="UP000032552"/>
    </source>
</evidence>
<accession>A0A0C9PXH9</accession>
<dbReference type="PANTHER" id="PTHR39163:SF1">
    <property type="entry name" value="FERREDOXIN"/>
    <property type="match status" value="1"/>
</dbReference>